<dbReference type="PANTHER" id="PTHR35106:SF4">
    <property type="entry name" value="OS09G0485800 PROTEIN"/>
    <property type="match status" value="1"/>
</dbReference>
<dbReference type="AlphaFoldDB" id="A0AAD3TBW8"/>
<dbReference type="Proteomes" id="UP001279734">
    <property type="component" value="Unassembled WGS sequence"/>
</dbReference>
<dbReference type="PANTHER" id="PTHR35106">
    <property type="entry name" value="BNAA07G25190D PROTEIN"/>
    <property type="match status" value="1"/>
</dbReference>
<proteinExistence type="predicted"/>
<keyword evidence="2" id="KW-1185">Reference proteome</keyword>
<name>A0AAD3TBW8_NEPGR</name>
<dbReference type="EMBL" id="BSYO01000032">
    <property type="protein sequence ID" value="GMH27258.1"/>
    <property type="molecule type" value="Genomic_DNA"/>
</dbReference>
<accession>A0AAD3TBW8</accession>
<reference evidence="1" key="1">
    <citation type="submission" date="2023-05" db="EMBL/GenBank/DDBJ databases">
        <title>Nepenthes gracilis genome sequencing.</title>
        <authorList>
            <person name="Fukushima K."/>
        </authorList>
    </citation>
    <scope>NUCLEOTIDE SEQUENCE</scope>
    <source>
        <strain evidence="1">SING2019-196</strain>
    </source>
</reference>
<gene>
    <name evidence="1" type="ORF">Nepgr_029101</name>
</gene>
<comment type="caution">
    <text evidence="1">The sequence shown here is derived from an EMBL/GenBank/DDBJ whole genome shotgun (WGS) entry which is preliminary data.</text>
</comment>
<organism evidence="1 2">
    <name type="scientific">Nepenthes gracilis</name>
    <name type="common">Slender pitcher plant</name>
    <dbReference type="NCBI Taxonomy" id="150966"/>
    <lineage>
        <taxon>Eukaryota</taxon>
        <taxon>Viridiplantae</taxon>
        <taxon>Streptophyta</taxon>
        <taxon>Embryophyta</taxon>
        <taxon>Tracheophyta</taxon>
        <taxon>Spermatophyta</taxon>
        <taxon>Magnoliopsida</taxon>
        <taxon>eudicotyledons</taxon>
        <taxon>Gunneridae</taxon>
        <taxon>Pentapetalae</taxon>
        <taxon>Caryophyllales</taxon>
        <taxon>Nepenthaceae</taxon>
        <taxon>Nepenthes</taxon>
    </lineage>
</organism>
<evidence type="ECO:0000313" key="1">
    <source>
        <dbReference type="EMBL" id="GMH27258.1"/>
    </source>
</evidence>
<sequence length="138" mass="15609">MMVLAYNLPNSLLIFNSEPGRALARTNFSNQVKRKSSIPIAQIQTQLKRCLRCNTLYHDNDNSPVSCSFHGHINGEKGLFALAPPHQGIDGDWTDQSGVIVYKWNEPINRPNTGSSNWKRRWSCCSDFGWLTVSVDEK</sequence>
<protein>
    <submittedName>
        <fullName evidence="1">Uncharacterized protein</fullName>
    </submittedName>
</protein>
<evidence type="ECO:0000313" key="2">
    <source>
        <dbReference type="Proteomes" id="UP001279734"/>
    </source>
</evidence>